<dbReference type="Pfam" id="PF00512">
    <property type="entry name" value="HisKA"/>
    <property type="match status" value="1"/>
</dbReference>
<dbReference type="Pfam" id="PF02518">
    <property type="entry name" value="HATPase_c"/>
    <property type="match status" value="1"/>
</dbReference>
<dbReference type="Proteomes" id="UP001595955">
    <property type="component" value="Unassembled WGS sequence"/>
</dbReference>
<dbReference type="InterPro" id="IPR003661">
    <property type="entry name" value="HisK_dim/P_dom"/>
</dbReference>
<evidence type="ECO:0000313" key="11">
    <source>
        <dbReference type="Proteomes" id="UP001595955"/>
    </source>
</evidence>
<comment type="catalytic activity">
    <reaction evidence="1">
        <text>ATP + protein L-histidine = ADP + protein N-phospho-L-histidine.</text>
        <dbReference type="EC" id="2.7.13.3"/>
    </reaction>
</comment>
<evidence type="ECO:0000259" key="9">
    <source>
        <dbReference type="PROSITE" id="PS50109"/>
    </source>
</evidence>
<dbReference type="PANTHER" id="PTHR45453:SF1">
    <property type="entry name" value="PHOSPHATE REGULON SENSOR PROTEIN PHOR"/>
    <property type="match status" value="1"/>
</dbReference>
<evidence type="ECO:0000256" key="4">
    <source>
        <dbReference type="ARBA" id="ARBA00022553"/>
    </source>
</evidence>
<dbReference type="EMBL" id="JBHSGF010000001">
    <property type="protein sequence ID" value="MFC4553747.1"/>
    <property type="molecule type" value="Genomic_DNA"/>
</dbReference>
<reference evidence="11" key="1">
    <citation type="journal article" date="2019" name="Int. J. Syst. Evol. Microbiol.">
        <title>The Global Catalogue of Microorganisms (GCM) 10K type strain sequencing project: providing services to taxonomists for standard genome sequencing and annotation.</title>
        <authorList>
            <consortium name="The Broad Institute Genomics Platform"/>
            <consortium name="The Broad Institute Genome Sequencing Center for Infectious Disease"/>
            <person name="Wu L."/>
            <person name="Ma J."/>
        </authorList>
    </citation>
    <scope>NUCLEOTIDE SEQUENCE [LARGE SCALE GENOMIC DNA]</scope>
    <source>
        <strain evidence="11">JCM 3369</strain>
    </source>
</reference>
<dbReference type="Gene3D" id="3.30.565.10">
    <property type="entry name" value="Histidine kinase-like ATPase, C-terminal domain"/>
    <property type="match status" value="1"/>
</dbReference>
<protein>
    <recommendedName>
        <fullName evidence="8">Sensor-like histidine kinase SenX3</fullName>
        <ecNumber evidence="3">2.7.13.3</ecNumber>
    </recommendedName>
</protein>
<keyword evidence="4" id="KW-0597">Phosphoprotein</keyword>
<dbReference type="CDD" id="cd00075">
    <property type="entry name" value="HATPase"/>
    <property type="match status" value="1"/>
</dbReference>
<dbReference type="SMART" id="SM00388">
    <property type="entry name" value="HisKA"/>
    <property type="match status" value="1"/>
</dbReference>
<organism evidence="10 11">
    <name type="scientific">Georgenia faecalis</name>
    <dbReference type="NCBI Taxonomy" id="2483799"/>
    <lineage>
        <taxon>Bacteria</taxon>
        <taxon>Bacillati</taxon>
        <taxon>Actinomycetota</taxon>
        <taxon>Actinomycetes</taxon>
        <taxon>Micrococcales</taxon>
        <taxon>Bogoriellaceae</taxon>
        <taxon>Georgenia</taxon>
    </lineage>
</organism>
<dbReference type="Gene3D" id="1.10.287.130">
    <property type="match status" value="1"/>
</dbReference>
<accession>A0ABV9D560</accession>
<feature type="domain" description="Histidine kinase" evidence="9">
    <location>
        <begin position="153"/>
        <end position="369"/>
    </location>
</feature>
<sequence length="381" mass="40686">MEASWPLVLVAFVVGLALGALALRRSRRTPAPPAEPVLSPDAAAVLAALRASAVVLDAGDDVLRASPSAYSVGLVRSGRLGHAALADLVDAVRADGEIRDRELTLPRSRLAGSGVMIVQVRVAPLGDGRVLLVAEDHTAARRLDQVRRDFVANVSHELKTPVGALALLAETVHDAADDPVTVRRFAERMQHEARRLTRLVQEIIDLSRLQEPDALVDSELVDVDDVVAEAADRVRVEAESRQVTLVVGGERGLQVHGDRDLLATAVRNLLDNALRHSRPAGRVSVGVAARGEEVRIAVVDQGEGIPADQRNRIFERFYRGDPARARRTGGSGLGLSIVKHIAADHGGDITVWSVEGKGSTFTLVLPRATETTAPTDEEGPV</sequence>
<evidence type="ECO:0000256" key="2">
    <source>
        <dbReference type="ARBA" id="ARBA00004236"/>
    </source>
</evidence>
<dbReference type="RefSeq" id="WP_122822982.1">
    <property type="nucleotide sequence ID" value="NZ_CP033325.1"/>
</dbReference>
<dbReference type="EC" id="2.7.13.3" evidence="3"/>
<keyword evidence="5" id="KW-0808">Transferase</keyword>
<dbReference type="CDD" id="cd00082">
    <property type="entry name" value="HisKA"/>
    <property type="match status" value="1"/>
</dbReference>
<evidence type="ECO:0000256" key="3">
    <source>
        <dbReference type="ARBA" id="ARBA00012438"/>
    </source>
</evidence>
<keyword evidence="11" id="KW-1185">Reference proteome</keyword>
<dbReference type="SUPFAM" id="SSF47384">
    <property type="entry name" value="Homodimeric domain of signal transducing histidine kinase"/>
    <property type="match status" value="1"/>
</dbReference>
<dbReference type="InterPro" id="IPR004358">
    <property type="entry name" value="Sig_transdc_His_kin-like_C"/>
</dbReference>
<keyword evidence="6 10" id="KW-0418">Kinase</keyword>
<keyword evidence="7" id="KW-0902">Two-component regulatory system</keyword>
<comment type="subcellular location">
    <subcellularLocation>
        <location evidence="2">Cell membrane</location>
    </subcellularLocation>
</comment>
<evidence type="ECO:0000256" key="7">
    <source>
        <dbReference type="ARBA" id="ARBA00023012"/>
    </source>
</evidence>
<evidence type="ECO:0000256" key="5">
    <source>
        <dbReference type="ARBA" id="ARBA00022679"/>
    </source>
</evidence>
<dbReference type="SMART" id="SM00387">
    <property type="entry name" value="HATPase_c"/>
    <property type="match status" value="1"/>
</dbReference>
<name>A0ABV9D560_9MICO</name>
<dbReference type="InterPro" id="IPR050351">
    <property type="entry name" value="BphY/WalK/GraS-like"/>
</dbReference>
<dbReference type="PANTHER" id="PTHR45453">
    <property type="entry name" value="PHOSPHATE REGULON SENSOR PROTEIN PHOR"/>
    <property type="match status" value="1"/>
</dbReference>
<evidence type="ECO:0000256" key="6">
    <source>
        <dbReference type="ARBA" id="ARBA00022777"/>
    </source>
</evidence>
<evidence type="ECO:0000256" key="1">
    <source>
        <dbReference type="ARBA" id="ARBA00000085"/>
    </source>
</evidence>
<dbReference type="PROSITE" id="PS50109">
    <property type="entry name" value="HIS_KIN"/>
    <property type="match status" value="1"/>
</dbReference>
<evidence type="ECO:0000256" key="8">
    <source>
        <dbReference type="ARBA" id="ARBA00039401"/>
    </source>
</evidence>
<dbReference type="PRINTS" id="PR00344">
    <property type="entry name" value="BCTRLSENSOR"/>
</dbReference>
<dbReference type="InterPro" id="IPR005467">
    <property type="entry name" value="His_kinase_dom"/>
</dbReference>
<comment type="caution">
    <text evidence="10">The sequence shown here is derived from an EMBL/GenBank/DDBJ whole genome shotgun (WGS) entry which is preliminary data.</text>
</comment>
<dbReference type="GO" id="GO:0016301">
    <property type="term" value="F:kinase activity"/>
    <property type="evidence" value="ECO:0007669"/>
    <property type="project" value="UniProtKB-KW"/>
</dbReference>
<gene>
    <name evidence="10" type="ORF">ACFO3F_00670</name>
</gene>
<proteinExistence type="predicted"/>
<dbReference type="InterPro" id="IPR036097">
    <property type="entry name" value="HisK_dim/P_sf"/>
</dbReference>
<evidence type="ECO:0000313" key="10">
    <source>
        <dbReference type="EMBL" id="MFC4553747.1"/>
    </source>
</evidence>
<dbReference type="InterPro" id="IPR036890">
    <property type="entry name" value="HATPase_C_sf"/>
</dbReference>
<dbReference type="SUPFAM" id="SSF55874">
    <property type="entry name" value="ATPase domain of HSP90 chaperone/DNA topoisomerase II/histidine kinase"/>
    <property type="match status" value="1"/>
</dbReference>
<dbReference type="InterPro" id="IPR003594">
    <property type="entry name" value="HATPase_dom"/>
</dbReference>